<evidence type="ECO:0000313" key="9">
    <source>
        <dbReference type="EMBL" id="KCZ88439.1"/>
    </source>
</evidence>
<evidence type="ECO:0000256" key="5">
    <source>
        <dbReference type="ARBA" id="ARBA00022691"/>
    </source>
</evidence>
<feature type="binding site" evidence="7">
    <location>
        <position position="133"/>
    </location>
    <ligand>
        <name>S-adenosyl-L-methionine</name>
        <dbReference type="ChEBI" id="CHEBI:59789"/>
    </ligand>
</feature>
<feature type="region of interest" description="Disordered" evidence="8">
    <location>
        <begin position="1"/>
        <end position="31"/>
    </location>
</feature>
<feature type="binding site" evidence="7">
    <location>
        <position position="155"/>
    </location>
    <ligand>
        <name>S-adenosyl-L-methionine</name>
        <dbReference type="ChEBI" id="CHEBI:59789"/>
    </ligand>
</feature>
<dbReference type="InterPro" id="IPR029063">
    <property type="entry name" value="SAM-dependent_MTases_sf"/>
</dbReference>
<evidence type="ECO:0000256" key="2">
    <source>
        <dbReference type="ARBA" id="ARBA00003015"/>
    </source>
</evidence>
<comment type="similarity">
    <text evidence="7">Belongs to the class I-like SAM-binding methyltransferase superfamily. TrmB family.</text>
</comment>
<feature type="binding site" evidence="7">
    <location>
        <position position="191"/>
    </location>
    <ligand>
        <name>substrate</name>
    </ligand>
</feature>
<keyword evidence="10" id="KW-1185">Reference proteome</keyword>
<evidence type="ECO:0000256" key="7">
    <source>
        <dbReference type="HAMAP-Rule" id="MF_01057"/>
    </source>
</evidence>
<evidence type="ECO:0000256" key="4">
    <source>
        <dbReference type="ARBA" id="ARBA00022679"/>
    </source>
</evidence>
<dbReference type="GO" id="GO:0008176">
    <property type="term" value="F:tRNA (guanine(46)-N7)-methyltransferase activity"/>
    <property type="evidence" value="ECO:0007669"/>
    <property type="project" value="UniProtKB-UniRule"/>
</dbReference>
<name>A0A059FCU6_9PROT</name>
<dbReference type="Proteomes" id="UP000024816">
    <property type="component" value="Unassembled WGS sequence"/>
</dbReference>
<comment type="function">
    <text evidence="2 7">Catalyzes the formation of N(7)-methylguanine at position 46 (m7G46) in tRNA.</text>
</comment>
<dbReference type="UniPathway" id="UPA00989"/>
<keyword evidence="5 7" id="KW-0949">S-adenosyl-L-methionine</keyword>
<keyword evidence="6 7" id="KW-0819">tRNA processing</keyword>
<dbReference type="PROSITE" id="PS51625">
    <property type="entry name" value="SAM_MT_TRMB"/>
    <property type="match status" value="1"/>
</dbReference>
<dbReference type="NCBIfam" id="TIGR00091">
    <property type="entry name" value="tRNA (guanosine(46)-N7)-methyltransferase TrmB"/>
    <property type="match status" value="1"/>
</dbReference>
<comment type="pathway">
    <text evidence="7">tRNA modification; N(7)-methylguanine-tRNA biosynthesis.</text>
</comment>
<feature type="binding site" evidence="7">
    <location>
        <position position="106"/>
    </location>
    <ligand>
        <name>S-adenosyl-L-methionine</name>
        <dbReference type="ChEBI" id="CHEBI:59789"/>
    </ligand>
</feature>
<evidence type="ECO:0000256" key="8">
    <source>
        <dbReference type="SAM" id="MobiDB-lite"/>
    </source>
</evidence>
<feature type="binding site" evidence="7">
    <location>
        <begin position="229"/>
        <end position="232"/>
    </location>
    <ligand>
        <name>substrate</name>
    </ligand>
</feature>
<evidence type="ECO:0000256" key="1">
    <source>
        <dbReference type="ARBA" id="ARBA00000142"/>
    </source>
</evidence>
<comment type="caution">
    <text evidence="9">The sequence shown here is derived from an EMBL/GenBank/DDBJ whole genome shotgun (WGS) entry which is preliminary data.</text>
</comment>
<dbReference type="Pfam" id="PF02390">
    <property type="entry name" value="Methyltransf_4"/>
    <property type="match status" value="1"/>
</dbReference>
<dbReference type="InterPro" id="IPR055361">
    <property type="entry name" value="tRNA_methyltr_TrmB_bact"/>
</dbReference>
<feature type="binding site" evidence="7">
    <location>
        <position position="81"/>
    </location>
    <ligand>
        <name>S-adenosyl-L-methionine</name>
        <dbReference type="ChEBI" id="CHEBI:59789"/>
    </ligand>
</feature>
<comment type="caution">
    <text evidence="7">Lacks conserved residue(s) required for the propagation of feature annotation.</text>
</comment>
<dbReference type="EC" id="2.1.1.33" evidence="7"/>
<feature type="binding site" evidence="7">
    <location>
        <position position="159"/>
    </location>
    <ligand>
        <name>substrate</name>
    </ligand>
</feature>
<evidence type="ECO:0000256" key="3">
    <source>
        <dbReference type="ARBA" id="ARBA00022603"/>
    </source>
</evidence>
<accession>A0A059FCU6</accession>
<dbReference type="SUPFAM" id="SSF53335">
    <property type="entry name" value="S-adenosyl-L-methionine-dependent methyltransferases"/>
    <property type="match status" value="1"/>
</dbReference>
<reference evidence="9 10" key="1">
    <citation type="journal article" date="2014" name="Antonie Van Leeuwenhoek">
        <title>Hyphomonas beringensis sp. nov. and Hyphomonas chukchiensis sp. nov., isolated from surface seawater of the Bering Sea and Chukchi Sea.</title>
        <authorList>
            <person name="Li C."/>
            <person name="Lai Q."/>
            <person name="Li G."/>
            <person name="Dong C."/>
            <person name="Wang J."/>
            <person name="Liao Y."/>
            <person name="Shao Z."/>
        </authorList>
    </citation>
    <scope>NUCLEOTIDE SEQUENCE [LARGE SCALE GENOMIC DNA]</scope>
    <source>
        <strain evidence="9 10">VP2</strain>
    </source>
</reference>
<feature type="compositionally biased region" description="Basic and acidic residues" evidence="8">
    <location>
        <begin position="9"/>
        <end position="21"/>
    </location>
</feature>
<dbReference type="HAMAP" id="MF_01057">
    <property type="entry name" value="tRNA_methyltr_TrmB"/>
    <property type="match status" value="1"/>
</dbReference>
<dbReference type="Gene3D" id="3.40.50.150">
    <property type="entry name" value="Vaccinia Virus protein VP39"/>
    <property type="match status" value="1"/>
</dbReference>
<keyword evidence="4 7" id="KW-0808">Transferase</keyword>
<proteinExistence type="inferred from homology"/>
<dbReference type="eggNOG" id="COG0220">
    <property type="taxonomic scope" value="Bacteria"/>
</dbReference>
<gene>
    <name evidence="7" type="primary">trmB</name>
    <name evidence="9" type="ORF">HJA_08729</name>
</gene>
<dbReference type="GO" id="GO:0043527">
    <property type="term" value="C:tRNA methyltransferase complex"/>
    <property type="evidence" value="ECO:0007669"/>
    <property type="project" value="TreeGrafter"/>
</dbReference>
<dbReference type="PANTHER" id="PTHR23417:SF14">
    <property type="entry name" value="PENTACOTRIPEPTIDE-REPEAT REGION OF PRORP DOMAIN-CONTAINING PROTEIN"/>
    <property type="match status" value="1"/>
</dbReference>
<dbReference type="PATRIC" id="fig|1280952.3.peg.1738"/>
<dbReference type="PANTHER" id="PTHR23417">
    <property type="entry name" value="3-DEOXY-D-MANNO-OCTULOSONIC-ACID TRANSFERASE/TRNA GUANINE-N 7 - -METHYLTRANSFERASE"/>
    <property type="match status" value="1"/>
</dbReference>
<dbReference type="STRING" id="1280952.HJA_08729"/>
<keyword evidence="3 7" id="KW-0489">Methyltransferase</keyword>
<protein>
    <recommendedName>
        <fullName evidence="7">tRNA (guanine-N(7)-)-methyltransferase</fullName>
        <ecNumber evidence="7">2.1.1.33</ecNumber>
    </recommendedName>
    <alternativeName>
        <fullName evidence="7">tRNA (guanine(46)-N(7))-methyltransferase</fullName>
    </alternativeName>
    <alternativeName>
        <fullName evidence="7">tRNA(m7G46)-methyltransferase</fullName>
    </alternativeName>
</protein>
<organism evidence="9 10">
    <name type="scientific">Hyphomonas jannaschiana VP2</name>
    <dbReference type="NCBI Taxonomy" id="1280952"/>
    <lineage>
        <taxon>Bacteria</taxon>
        <taxon>Pseudomonadati</taxon>
        <taxon>Pseudomonadota</taxon>
        <taxon>Alphaproteobacteria</taxon>
        <taxon>Hyphomonadales</taxon>
        <taxon>Hyphomonadaceae</taxon>
        <taxon>Hyphomonas</taxon>
    </lineage>
</organism>
<evidence type="ECO:0000313" key="10">
    <source>
        <dbReference type="Proteomes" id="UP000024816"/>
    </source>
</evidence>
<dbReference type="InterPro" id="IPR003358">
    <property type="entry name" value="tRNA_(Gua-N-7)_MeTrfase_Trmb"/>
</dbReference>
<dbReference type="AlphaFoldDB" id="A0A059FCU6"/>
<evidence type="ECO:0000256" key="6">
    <source>
        <dbReference type="ARBA" id="ARBA00022694"/>
    </source>
</evidence>
<dbReference type="EMBL" id="ARYJ01000005">
    <property type="protein sequence ID" value="KCZ88439.1"/>
    <property type="molecule type" value="Genomic_DNA"/>
</dbReference>
<comment type="catalytic activity">
    <reaction evidence="1 7">
        <text>guanosine(46) in tRNA + S-adenosyl-L-methionine = N(7)-methylguanosine(46) in tRNA + S-adenosyl-L-homocysteine</text>
        <dbReference type="Rhea" id="RHEA:42708"/>
        <dbReference type="Rhea" id="RHEA-COMP:10188"/>
        <dbReference type="Rhea" id="RHEA-COMP:10189"/>
        <dbReference type="ChEBI" id="CHEBI:57856"/>
        <dbReference type="ChEBI" id="CHEBI:59789"/>
        <dbReference type="ChEBI" id="CHEBI:74269"/>
        <dbReference type="ChEBI" id="CHEBI:74480"/>
        <dbReference type="EC" id="2.1.1.33"/>
    </reaction>
</comment>
<sequence length="249" mass="28067">MIAPPCSGIRRDMNETSEHQGDNQGADQTARPIRTFGRIGGRALSARQQALVDDLLPQLQVPEGLSDPQELFPGRKEIWLEIGFGGGEHLAEQARRHPEAGLIGCEPFIEGMAKLLTQVDADGLGNVRLRMDDARPLIDGLAPGSLSRVFIMFPDPWPKKRQQKRRLIQPDFLDSLHRACRTGARLRFATDVASYADEALWRFLQHGGFRWLAERADDWRCPPADHVTTRYETKQLGDCAPVWYDFEIV</sequence>